<dbReference type="KEGG" id="cthd:CDO33_16725"/>
<gene>
    <name evidence="2" type="ORF">CDQ84_00735</name>
</gene>
<dbReference type="EMBL" id="NIOJ01000001">
    <property type="protein sequence ID" value="PNU01567.1"/>
    <property type="molecule type" value="Genomic_DNA"/>
</dbReference>
<comment type="caution">
    <text evidence="2">The sequence shown here is derived from an EMBL/GenBank/DDBJ whole genome shotgun (WGS) entry which is preliminary data.</text>
</comment>
<sequence length="573" mass="61336">MVMKRICLRPLLLAAVITAFSIMCVLTVPGSNTSGSFAAQKESSGEPVEKAEALKDETVYGILNHDGTVDSLYVVNRFNVLKGGVYTDFGDYAEIENLTDGEKPEISGDAIQWNLKKSSGGFYYKGVLKTKELPWDFDIRYTLDGSEISAEDLAGKKGKVGIIITVSPDEKSEAYFRDNYAIQMQVPVNLSSSTVINADGATRVVTGSTETLTYTVLPGTSGTYSITLETECFEMDGINIGILAADYSSVIDTGDISKGFASLSDGMGEMISGTSKLKDGMEKLAGGIGEMLDGHERLSHNGSAIINGMEDYKNGLGEFSSSLASLAGGSKEIKSGLSQIAPKGKALTDGYRQIEETLKAKLPTREEKEQLKWVAQFADSSDEAAARMGSMALSMLEQIEGIEQLYNAISTLNSGLDQYTSGVSEIADNYGDFDSGISRLPEAAEELSKGYSSLLEGNKQFIGGLSSLKSGMSALNEEAKAVPEGIQKLIDGQNRIKDGVAEAEQTIKEISGGASKEKNLVSFVSPRKASVNSVQFLLRTPGIAAPEEKSPVQDSPAVETGFFEKLTALFRKR</sequence>
<evidence type="ECO:0000313" key="3">
    <source>
        <dbReference type="Proteomes" id="UP000236151"/>
    </source>
</evidence>
<feature type="chain" id="PRO_5039303729" description="X-X-X-Leu-X-X-Gly heptad repeat protein" evidence="1">
    <location>
        <begin position="31"/>
        <end position="573"/>
    </location>
</feature>
<accession>A0A2K2FS06</accession>
<dbReference type="Gene3D" id="1.10.287.950">
    <property type="entry name" value="Methyl-accepting chemotaxis protein"/>
    <property type="match status" value="1"/>
</dbReference>
<evidence type="ECO:0000313" key="2">
    <source>
        <dbReference type="EMBL" id="PNU01567.1"/>
    </source>
</evidence>
<dbReference type="AlphaFoldDB" id="A0A2K2FS06"/>
<dbReference type="Proteomes" id="UP000236151">
    <property type="component" value="Unassembled WGS sequence"/>
</dbReference>
<name>A0A2K2FS06_9CLOT</name>
<evidence type="ECO:0008006" key="4">
    <source>
        <dbReference type="Google" id="ProtNLM"/>
    </source>
</evidence>
<proteinExistence type="predicted"/>
<evidence type="ECO:0000256" key="1">
    <source>
        <dbReference type="SAM" id="SignalP"/>
    </source>
</evidence>
<protein>
    <recommendedName>
        <fullName evidence="4">X-X-X-Leu-X-X-Gly heptad repeat protein</fullName>
    </recommendedName>
</protein>
<keyword evidence="1" id="KW-0732">Signal</keyword>
<keyword evidence="3" id="KW-1185">Reference proteome</keyword>
<organism evidence="2 3">
    <name type="scientific">Clostridium thermosuccinogenes</name>
    <dbReference type="NCBI Taxonomy" id="84032"/>
    <lineage>
        <taxon>Bacteria</taxon>
        <taxon>Bacillati</taxon>
        <taxon>Bacillota</taxon>
        <taxon>Clostridia</taxon>
        <taxon>Eubacteriales</taxon>
        <taxon>Clostridiaceae</taxon>
        <taxon>Clostridium</taxon>
    </lineage>
</organism>
<feature type="signal peptide" evidence="1">
    <location>
        <begin position="1"/>
        <end position="30"/>
    </location>
</feature>
<reference evidence="2 3" key="1">
    <citation type="submission" date="2017-06" db="EMBL/GenBank/DDBJ databases">
        <title>Investigating the central metabolism of Clostridium thermosuccinogenes.</title>
        <authorList>
            <person name="Koendjbiharie J.G."/>
            <person name="van Kranenburg R."/>
        </authorList>
    </citation>
    <scope>NUCLEOTIDE SEQUENCE [LARGE SCALE GENOMIC DNA]</scope>
    <source>
        <strain evidence="2 3">DSM 5806</strain>
    </source>
</reference>
<dbReference type="SUPFAM" id="SSF58104">
    <property type="entry name" value="Methyl-accepting chemotaxis protein (MCP) signaling domain"/>
    <property type="match status" value="1"/>
</dbReference>